<name>A0ABZ1TJT3_STRVG</name>
<dbReference type="RefSeq" id="WP_266359289.1">
    <property type="nucleotide sequence ID" value="NZ_CP108090.1"/>
</dbReference>
<reference evidence="1" key="1">
    <citation type="submission" date="2022-10" db="EMBL/GenBank/DDBJ databases">
        <title>The complete genomes of actinobacterial strains from the NBC collection.</title>
        <authorList>
            <person name="Joergensen T.S."/>
            <person name="Alvarez Arevalo M."/>
            <person name="Sterndorff E.B."/>
            <person name="Faurdal D."/>
            <person name="Vuksanovic O."/>
            <person name="Mourched A.-S."/>
            <person name="Charusanti P."/>
            <person name="Shaw S."/>
            <person name="Blin K."/>
            <person name="Weber T."/>
        </authorList>
    </citation>
    <scope>NUCLEOTIDE SEQUENCE</scope>
    <source>
        <strain evidence="1">NBC_00248</strain>
    </source>
</reference>
<gene>
    <name evidence="1" type="ORF">OG517_34335</name>
</gene>
<organism evidence="1 2">
    <name type="scientific">Streptomyces virginiae</name>
    <name type="common">Streptomyces cinnamonensis</name>
    <dbReference type="NCBI Taxonomy" id="1961"/>
    <lineage>
        <taxon>Bacteria</taxon>
        <taxon>Bacillati</taxon>
        <taxon>Actinomycetota</taxon>
        <taxon>Actinomycetes</taxon>
        <taxon>Kitasatosporales</taxon>
        <taxon>Streptomycetaceae</taxon>
        <taxon>Streptomyces</taxon>
    </lineage>
</organism>
<dbReference type="Proteomes" id="UP001432039">
    <property type="component" value="Chromosome"/>
</dbReference>
<proteinExistence type="predicted"/>
<keyword evidence="2" id="KW-1185">Reference proteome</keyword>
<sequence>MSERGRIIVLDDFYAEPEKTREFALSHDYRSAAAYNYPGWQSAKMLHSPALMDLFGELTNSRVDVDFNSFTFGGFRLATEATGRLANVHADQAADWAGLVYLTPDAPDSAGTGFFRHRATGLERPPTDAEARADGYGDAFAYEQAAIIPDYPDPTAWELMEWVAPTYNRLILFQGCELYHASLGGCGSTPADARLTHNFFFNEIAHRGPVSLRDGSRRQDPVCVGY</sequence>
<dbReference type="InterPro" id="IPR045617">
    <property type="entry name" value="DUF6445"/>
</dbReference>
<evidence type="ECO:0000313" key="2">
    <source>
        <dbReference type="Proteomes" id="UP001432039"/>
    </source>
</evidence>
<dbReference type="EMBL" id="CP108090">
    <property type="protein sequence ID" value="WUQ16090.1"/>
    <property type="molecule type" value="Genomic_DNA"/>
</dbReference>
<dbReference type="Pfam" id="PF20043">
    <property type="entry name" value="DUF6445"/>
    <property type="match status" value="1"/>
</dbReference>
<accession>A0ABZ1TJT3</accession>
<evidence type="ECO:0000313" key="1">
    <source>
        <dbReference type="EMBL" id="WUQ16090.1"/>
    </source>
</evidence>
<protein>
    <submittedName>
        <fullName evidence="1">DUF6445 family protein</fullName>
    </submittedName>
</protein>